<reference evidence="1 2" key="1">
    <citation type="journal article" date="2010" name="Stand. Genomic Sci.">
        <title>Complete genome sequence of Methanoplanus petrolearius type strain (SEBR 4847).</title>
        <authorList>
            <person name="Brambilla E."/>
            <person name="Djao O.D."/>
            <person name="Daligault H."/>
            <person name="Lapidus A."/>
            <person name="Lucas S."/>
            <person name="Hammon N."/>
            <person name="Nolan M."/>
            <person name="Tice H."/>
            <person name="Cheng J.F."/>
            <person name="Han C."/>
            <person name="Tapia R."/>
            <person name="Goodwin L."/>
            <person name="Pitluck S."/>
            <person name="Liolios K."/>
            <person name="Ivanova N."/>
            <person name="Mavromatis K."/>
            <person name="Mikhailova N."/>
            <person name="Pati A."/>
            <person name="Chen A."/>
            <person name="Palaniappan K."/>
            <person name="Land M."/>
            <person name="Hauser L."/>
            <person name="Chang Y.J."/>
            <person name="Jeffries C.D."/>
            <person name="Rohde M."/>
            <person name="Spring S."/>
            <person name="Sikorski J."/>
            <person name="Goker M."/>
            <person name="Woyke T."/>
            <person name="Bristow J."/>
            <person name="Eisen J.A."/>
            <person name="Markowitz V."/>
            <person name="Hugenholtz P."/>
            <person name="Kyrpides N.C."/>
            <person name="Klenk H.P."/>
        </authorList>
    </citation>
    <scope>NUCLEOTIDE SEQUENCE [LARGE SCALE GENOMIC DNA]</scope>
    <source>
        <strain evidence="2">DSM 11571 / OCM 486 / SEBR 4847</strain>
    </source>
</reference>
<evidence type="ECO:0000313" key="2">
    <source>
        <dbReference type="Proteomes" id="UP000006565"/>
    </source>
</evidence>
<keyword evidence="2" id="KW-1185">Reference proteome</keyword>
<dbReference type="KEGG" id="mpi:Mpet_1375"/>
<dbReference type="STRING" id="679926.Mpet_1375"/>
<dbReference type="HOGENOM" id="CLU_935861_0_0_2"/>
<dbReference type="GeneID" id="9743844"/>
<dbReference type="SUPFAM" id="SSF53335">
    <property type="entry name" value="S-adenosyl-L-methionine-dependent methyltransferases"/>
    <property type="match status" value="1"/>
</dbReference>
<gene>
    <name evidence="1" type="ordered locus">Mpet_1375</name>
</gene>
<dbReference type="Pfam" id="PF13489">
    <property type="entry name" value="Methyltransf_23"/>
    <property type="match status" value="1"/>
</dbReference>
<dbReference type="CDD" id="cd02440">
    <property type="entry name" value="AdoMet_MTases"/>
    <property type="match status" value="1"/>
</dbReference>
<keyword evidence="1" id="KW-0808">Transferase</keyword>
<name>E1REW4_METP4</name>
<proteinExistence type="predicted"/>
<keyword evidence="1" id="KW-0489">Methyltransferase</keyword>
<dbReference type="eggNOG" id="arCOG01783">
    <property type="taxonomic scope" value="Archaea"/>
</dbReference>
<dbReference type="AlphaFoldDB" id="E1REW4"/>
<dbReference type="InterPro" id="IPR029063">
    <property type="entry name" value="SAM-dependent_MTases_sf"/>
</dbReference>
<dbReference type="Gene3D" id="3.40.50.150">
    <property type="entry name" value="Vaccinia Virus protein VP39"/>
    <property type="match status" value="1"/>
</dbReference>
<evidence type="ECO:0000313" key="1">
    <source>
        <dbReference type="EMBL" id="ADN36135.1"/>
    </source>
</evidence>
<dbReference type="GO" id="GO:0008168">
    <property type="term" value="F:methyltransferase activity"/>
    <property type="evidence" value="ECO:0007669"/>
    <property type="project" value="UniProtKB-KW"/>
</dbReference>
<dbReference type="Proteomes" id="UP000006565">
    <property type="component" value="Chromosome"/>
</dbReference>
<dbReference type="RefSeq" id="WP_013329312.1">
    <property type="nucleotide sequence ID" value="NC_014507.1"/>
</dbReference>
<sequence>MYNIEICPCCNSDSLSYSYGIISPFISHYVLGEKPSGCRFFTCNNCGFRFFEQRFDDDEVERLYDDYRGPEYFQVRHKYEPWYSESINNGIGYNEQVIAERKEQIKKFILANLSGKRRFNRILDYGGDRGQFIPDDISDERYVYEVSGVTPVPGVTLVDDIDSVGNDTFDVVILSMVLEHVSDPHVILNKIHEILTPDGYLVLEVPYEPFKYKNWFGNKTENYLNKLANSPEFILKAIDLYSTLFRIKFRYIPPLGFVKLHEHINFFSESSLHSLFQLNNFSVISIERHYQDTKSFINDSLLCLVKVEK</sequence>
<dbReference type="GO" id="GO:0032259">
    <property type="term" value="P:methylation"/>
    <property type="evidence" value="ECO:0007669"/>
    <property type="project" value="UniProtKB-KW"/>
</dbReference>
<dbReference type="EMBL" id="CP002117">
    <property type="protein sequence ID" value="ADN36135.1"/>
    <property type="molecule type" value="Genomic_DNA"/>
</dbReference>
<protein>
    <submittedName>
        <fullName evidence="1">Methyltransferase type 11</fullName>
    </submittedName>
</protein>
<organism evidence="1 2">
    <name type="scientific">Methanolacinia petrolearia (strain DSM 11571 / OCM 486 / SEBR 4847)</name>
    <name type="common">Methanoplanus petrolearius</name>
    <dbReference type="NCBI Taxonomy" id="679926"/>
    <lineage>
        <taxon>Archaea</taxon>
        <taxon>Methanobacteriati</taxon>
        <taxon>Methanobacteriota</taxon>
        <taxon>Stenosarchaea group</taxon>
        <taxon>Methanomicrobia</taxon>
        <taxon>Methanomicrobiales</taxon>
        <taxon>Methanomicrobiaceae</taxon>
        <taxon>Methanolacinia</taxon>
    </lineage>
</organism>
<accession>E1REW4</accession>